<sequence length="191" mass="21245">MEPYGNQIFARLEPVLPSVINRSLFLCALLSAALCRSVLAQPSPADGPLLVYAETPITVETLKRTYGESVVTKVGPGLWVVDKRLRLGEWFDSFSYKENERGEMVEMTGFAMGKCESVLQTYFQTLAPIQNGQRGRPLQTTAYSDSVRIDVPPTPDHPIARFGGQSVGLSFDKRHPSAPCMMTWTFKRKDA</sequence>
<dbReference type="EMBL" id="NESP01000002">
    <property type="protein sequence ID" value="PUE56482.1"/>
    <property type="molecule type" value="Genomic_DNA"/>
</dbReference>
<evidence type="ECO:0000313" key="3">
    <source>
        <dbReference type="Proteomes" id="UP000251341"/>
    </source>
</evidence>
<feature type="chain" id="PRO_5016330785" evidence="1">
    <location>
        <begin position="41"/>
        <end position="191"/>
    </location>
</feature>
<keyword evidence="3" id="KW-1185">Reference proteome</keyword>
<comment type="caution">
    <text evidence="2">The sequence shown here is derived from an EMBL/GenBank/DDBJ whole genome shotgun (WGS) entry which is preliminary data.</text>
</comment>
<dbReference type="AlphaFoldDB" id="A0A315EKA6"/>
<dbReference type="RefSeq" id="WP_108403010.1">
    <property type="nucleotide sequence ID" value="NZ_NESP01000002.1"/>
</dbReference>
<feature type="signal peptide" evidence="1">
    <location>
        <begin position="1"/>
        <end position="40"/>
    </location>
</feature>
<evidence type="ECO:0000313" key="2">
    <source>
        <dbReference type="EMBL" id="PUE56482.1"/>
    </source>
</evidence>
<reference evidence="2 3" key="1">
    <citation type="submission" date="2017-04" db="EMBL/GenBank/DDBJ databases">
        <title>Unexpected and diverse lifestyles within the genus Limnohabitans.</title>
        <authorList>
            <person name="Kasalicky V."/>
            <person name="Mehrshad M."/>
            <person name="Andrei S.-A."/>
            <person name="Salcher M."/>
            <person name="Kratochvilova H."/>
            <person name="Simek K."/>
            <person name="Ghai R."/>
        </authorList>
    </citation>
    <scope>NUCLEOTIDE SEQUENCE [LARGE SCALE GENOMIC DNA]</scope>
    <source>
        <strain evidence="2 3">MWH-C5</strain>
    </source>
</reference>
<keyword evidence="1" id="KW-0732">Signal</keyword>
<name>A0A315EKA6_9BURK</name>
<evidence type="ECO:0000256" key="1">
    <source>
        <dbReference type="SAM" id="SignalP"/>
    </source>
</evidence>
<dbReference type="Proteomes" id="UP000251341">
    <property type="component" value="Unassembled WGS sequence"/>
</dbReference>
<accession>A0A315EKA6</accession>
<organism evidence="2 3">
    <name type="scientific">Limnohabitans curvus</name>
    <dbReference type="NCBI Taxonomy" id="323423"/>
    <lineage>
        <taxon>Bacteria</taxon>
        <taxon>Pseudomonadati</taxon>
        <taxon>Pseudomonadota</taxon>
        <taxon>Betaproteobacteria</taxon>
        <taxon>Burkholderiales</taxon>
        <taxon>Comamonadaceae</taxon>
        <taxon>Limnohabitans</taxon>
    </lineage>
</organism>
<gene>
    <name evidence="2" type="ORF">B9Z44_14655</name>
</gene>
<protein>
    <submittedName>
        <fullName evidence="2">Uncharacterized protein</fullName>
    </submittedName>
</protein>
<proteinExistence type="predicted"/>